<keyword evidence="10 17" id="KW-0456">Lyase</keyword>
<comment type="similarity">
    <text evidence="3 18">Belongs to the ALAD family.</text>
</comment>
<feature type="active site" description="Schiff-base intermediate with substrate" evidence="14">
    <location>
        <position position="257"/>
    </location>
</feature>
<dbReference type="STRING" id="78915.A0A4P9XSR4"/>
<evidence type="ECO:0000256" key="1">
    <source>
        <dbReference type="ARBA" id="ARBA00001947"/>
    </source>
</evidence>
<feature type="binding site" evidence="16">
    <location>
        <position position="128"/>
    </location>
    <ligand>
        <name>Zn(2+)</name>
        <dbReference type="ChEBI" id="CHEBI:29105"/>
        <note>catalytic</note>
    </ligand>
</feature>
<dbReference type="Gene3D" id="3.20.20.70">
    <property type="entry name" value="Aldolase class I"/>
    <property type="match status" value="1"/>
</dbReference>
<feature type="binding site" evidence="15">
    <location>
        <position position="323"/>
    </location>
    <ligand>
        <name>5-aminolevulinate</name>
        <dbReference type="ChEBI" id="CHEBI:356416"/>
        <label>2</label>
    </ligand>
</feature>
<comment type="subunit">
    <text evidence="4 17">Homooctamer.</text>
</comment>
<comment type="cofactor">
    <cofactor evidence="1">
        <name>Zn(2+)</name>
        <dbReference type="ChEBI" id="CHEBI:29105"/>
    </cofactor>
</comment>
<evidence type="ECO:0000256" key="13">
    <source>
        <dbReference type="ARBA" id="ARBA00047651"/>
    </source>
</evidence>
<dbReference type="PIRSF" id="PIRSF001415">
    <property type="entry name" value="Porphbilin_synth"/>
    <property type="match status" value="1"/>
</dbReference>
<dbReference type="EMBL" id="KZ992537">
    <property type="protein sequence ID" value="RKP09156.1"/>
    <property type="molecule type" value="Genomic_DNA"/>
</dbReference>
<dbReference type="Pfam" id="PF00490">
    <property type="entry name" value="ALAD"/>
    <property type="match status" value="1"/>
</dbReference>
<feature type="binding site" evidence="15">
    <location>
        <position position="284"/>
    </location>
    <ligand>
        <name>5-aminolevulinate</name>
        <dbReference type="ChEBI" id="CHEBI:356416"/>
        <label>2</label>
    </ligand>
</feature>
<keyword evidence="7 16" id="KW-0479">Metal-binding</keyword>
<evidence type="ECO:0000313" key="19">
    <source>
        <dbReference type="EMBL" id="RKP09156.1"/>
    </source>
</evidence>
<dbReference type="Proteomes" id="UP000271241">
    <property type="component" value="Unassembled WGS sequence"/>
</dbReference>
<dbReference type="FunFam" id="3.20.20.70:FF:000048">
    <property type="entry name" value="Delta-aminolevulinic acid dehydratase"/>
    <property type="match status" value="1"/>
</dbReference>
<evidence type="ECO:0000256" key="8">
    <source>
        <dbReference type="ARBA" id="ARBA00022833"/>
    </source>
</evidence>
<dbReference type="GO" id="GO:0006782">
    <property type="term" value="P:protoporphyrinogen IX biosynthetic process"/>
    <property type="evidence" value="ECO:0007669"/>
    <property type="project" value="UniProtKB-UniPathway"/>
</dbReference>
<sequence>MSTYAVSNAHRLHTGYHHPLLREWQRCANVITRSSLVYPIFVVPGKGVKRAIGSLPNQYQWSADRLTELLDPLVAKGLRAVIVFGVLDGQEGKDNAATLADAETGPVVPAVRLLRKHYPDLLVACDVCLCAYTSHGHCGVLNAENAIDNATSIRRIAQVAASYAQAGCQMIAPSDMMDGRIGSIKQALREAGLDHRTCVMSYSAKFASAFYGPFRDAANSAPKGDRRCYQLPPGARGLAMRAIRRDVAEGADMLMVKPGTPYLDIVRDCKELSPELPIAVYHVSGEYAMLHHAGANGVFDLRTAVLETMDGFARAGASIVFTYYTPELLEWLDA</sequence>
<feature type="active site" description="Schiff-base intermediate with substrate" evidence="14">
    <location>
        <position position="205"/>
    </location>
</feature>
<dbReference type="InterPro" id="IPR013785">
    <property type="entry name" value="Aldolase_TIM"/>
</dbReference>
<comment type="pathway">
    <text evidence="2">Porphyrin-containing compound metabolism; protoporphyrin-IX biosynthesis; coproporphyrinogen-III from 5-aminolevulinate: step 1/4.</text>
</comment>
<dbReference type="PANTHER" id="PTHR11458:SF0">
    <property type="entry name" value="DELTA-AMINOLEVULINIC ACID DEHYDRATASE"/>
    <property type="match status" value="1"/>
</dbReference>
<evidence type="ECO:0000256" key="6">
    <source>
        <dbReference type="ARBA" id="ARBA00020771"/>
    </source>
</evidence>
<dbReference type="UniPathway" id="UPA00251">
    <property type="reaction ID" value="UER00318"/>
</dbReference>
<keyword evidence="20" id="KW-1185">Reference proteome</keyword>
<evidence type="ECO:0000256" key="18">
    <source>
        <dbReference type="RuleBase" id="RU004161"/>
    </source>
</evidence>
<evidence type="ECO:0000256" key="4">
    <source>
        <dbReference type="ARBA" id="ARBA00011823"/>
    </source>
</evidence>
<keyword evidence="9" id="KW-0350">Heme biosynthesis</keyword>
<feature type="binding site" evidence="15">
    <location>
        <position position="226"/>
    </location>
    <ligand>
        <name>5-aminolevulinate</name>
        <dbReference type="ChEBI" id="CHEBI:356416"/>
        <label>1</label>
    </ligand>
</feature>
<dbReference type="OrthoDB" id="1530at2759"/>
<dbReference type="NCBIfam" id="NF006762">
    <property type="entry name" value="PRK09283.1"/>
    <property type="match status" value="1"/>
</dbReference>
<evidence type="ECO:0000256" key="15">
    <source>
        <dbReference type="PIRSR" id="PIRSR001415-2"/>
    </source>
</evidence>
<dbReference type="PRINTS" id="PR00144">
    <property type="entry name" value="DALDHYDRTASE"/>
</dbReference>
<organism evidence="19 20">
    <name type="scientific">Thamnocephalis sphaerospora</name>
    <dbReference type="NCBI Taxonomy" id="78915"/>
    <lineage>
        <taxon>Eukaryota</taxon>
        <taxon>Fungi</taxon>
        <taxon>Fungi incertae sedis</taxon>
        <taxon>Zoopagomycota</taxon>
        <taxon>Zoopagomycotina</taxon>
        <taxon>Zoopagomycetes</taxon>
        <taxon>Zoopagales</taxon>
        <taxon>Sigmoideomycetaceae</taxon>
        <taxon>Thamnocephalis</taxon>
    </lineage>
</organism>
<protein>
    <recommendedName>
        <fullName evidence="6 17">Delta-aminolevulinic acid dehydratase</fullName>
        <ecNumber evidence="5 17">4.2.1.24</ecNumber>
    </recommendedName>
</protein>
<evidence type="ECO:0000256" key="14">
    <source>
        <dbReference type="PIRSR" id="PIRSR001415-1"/>
    </source>
</evidence>
<evidence type="ECO:0000256" key="3">
    <source>
        <dbReference type="ARBA" id="ARBA00008055"/>
    </source>
</evidence>
<evidence type="ECO:0000256" key="16">
    <source>
        <dbReference type="PIRSR" id="PIRSR001415-3"/>
    </source>
</evidence>
<evidence type="ECO:0000256" key="5">
    <source>
        <dbReference type="ARBA" id="ARBA00012053"/>
    </source>
</evidence>
<dbReference type="SMART" id="SM01004">
    <property type="entry name" value="ALAD"/>
    <property type="match status" value="1"/>
</dbReference>
<keyword evidence="8 16" id="KW-0862">Zinc</keyword>
<dbReference type="PANTHER" id="PTHR11458">
    <property type="entry name" value="DELTA-AMINOLEVULINIC ACID DEHYDRATASE"/>
    <property type="match status" value="1"/>
</dbReference>
<evidence type="ECO:0000256" key="10">
    <source>
        <dbReference type="ARBA" id="ARBA00023239"/>
    </source>
</evidence>
<dbReference type="GO" id="GO:0005829">
    <property type="term" value="C:cytosol"/>
    <property type="evidence" value="ECO:0007669"/>
    <property type="project" value="TreeGrafter"/>
</dbReference>
<feature type="binding site" evidence="16">
    <location>
        <position position="138"/>
    </location>
    <ligand>
        <name>Zn(2+)</name>
        <dbReference type="ChEBI" id="CHEBI:29105"/>
        <note>catalytic</note>
    </ligand>
</feature>
<comment type="function">
    <text evidence="12">Catalyzes an early step in the biosynthesis of tetrapyrroles. Binds two molecules of 5-aminolevulinate per subunit, each at a distinct site, and catalyzes their condensation to form porphobilinogen.</text>
</comment>
<reference evidence="20" key="1">
    <citation type="journal article" date="2018" name="Nat. Microbiol.">
        <title>Leveraging single-cell genomics to expand the fungal tree of life.</title>
        <authorList>
            <person name="Ahrendt S.R."/>
            <person name="Quandt C.A."/>
            <person name="Ciobanu D."/>
            <person name="Clum A."/>
            <person name="Salamov A."/>
            <person name="Andreopoulos B."/>
            <person name="Cheng J.F."/>
            <person name="Woyke T."/>
            <person name="Pelin A."/>
            <person name="Henrissat B."/>
            <person name="Reynolds N.K."/>
            <person name="Benny G.L."/>
            <person name="Smith M.E."/>
            <person name="James T.Y."/>
            <person name="Grigoriev I.V."/>
        </authorList>
    </citation>
    <scope>NUCLEOTIDE SEQUENCE [LARGE SCALE GENOMIC DNA]</scope>
    <source>
        <strain evidence="20">RSA 1356</strain>
    </source>
</reference>
<dbReference type="GO" id="GO:0008270">
    <property type="term" value="F:zinc ion binding"/>
    <property type="evidence" value="ECO:0007669"/>
    <property type="project" value="TreeGrafter"/>
</dbReference>
<evidence type="ECO:0000256" key="2">
    <source>
        <dbReference type="ARBA" id="ARBA00004694"/>
    </source>
</evidence>
<evidence type="ECO:0000256" key="7">
    <source>
        <dbReference type="ARBA" id="ARBA00022723"/>
    </source>
</evidence>
<comment type="catalytic activity">
    <reaction evidence="13 17">
        <text>2 5-aminolevulinate = porphobilinogen + 2 H2O + H(+)</text>
        <dbReference type="Rhea" id="RHEA:24064"/>
        <dbReference type="ChEBI" id="CHEBI:15377"/>
        <dbReference type="ChEBI" id="CHEBI:15378"/>
        <dbReference type="ChEBI" id="CHEBI:58126"/>
        <dbReference type="ChEBI" id="CHEBI:356416"/>
        <dbReference type="EC" id="4.2.1.24"/>
    </reaction>
</comment>
<keyword evidence="11 17" id="KW-0627">Porphyrin biosynthesis</keyword>
<feature type="binding site" evidence="15">
    <location>
        <position position="215"/>
    </location>
    <ligand>
        <name>5-aminolevulinate</name>
        <dbReference type="ChEBI" id="CHEBI:356416"/>
        <label>1</label>
    </ligand>
</feature>
<name>A0A4P9XSR4_9FUNG</name>
<evidence type="ECO:0000256" key="9">
    <source>
        <dbReference type="ARBA" id="ARBA00023133"/>
    </source>
</evidence>
<evidence type="ECO:0000256" key="12">
    <source>
        <dbReference type="ARBA" id="ARBA00025628"/>
    </source>
</evidence>
<dbReference type="GO" id="GO:0004655">
    <property type="term" value="F:porphobilinogen synthase activity"/>
    <property type="evidence" value="ECO:0007669"/>
    <property type="project" value="UniProtKB-EC"/>
</dbReference>
<evidence type="ECO:0000313" key="20">
    <source>
        <dbReference type="Proteomes" id="UP000271241"/>
    </source>
</evidence>
<evidence type="ECO:0000256" key="11">
    <source>
        <dbReference type="ARBA" id="ARBA00023244"/>
    </source>
</evidence>
<dbReference type="InterPro" id="IPR030656">
    <property type="entry name" value="ALAD_AS"/>
</dbReference>
<evidence type="ECO:0000256" key="17">
    <source>
        <dbReference type="RuleBase" id="RU000515"/>
    </source>
</evidence>
<proteinExistence type="inferred from homology"/>
<dbReference type="SUPFAM" id="SSF51569">
    <property type="entry name" value="Aldolase"/>
    <property type="match status" value="1"/>
</dbReference>
<gene>
    <name evidence="19" type="ORF">THASP1DRAFT_29055</name>
</gene>
<dbReference type="PROSITE" id="PS00169">
    <property type="entry name" value="D_ALA_DEHYDRATASE"/>
    <property type="match status" value="1"/>
</dbReference>
<accession>A0A4P9XSR4</accession>
<feature type="binding site" evidence="16">
    <location>
        <position position="130"/>
    </location>
    <ligand>
        <name>Zn(2+)</name>
        <dbReference type="ChEBI" id="CHEBI:29105"/>
        <note>catalytic</note>
    </ligand>
</feature>
<dbReference type="InterPro" id="IPR001731">
    <property type="entry name" value="ALAD"/>
</dbReference>
<dbReference type="AlphaFoldDB" id="A0A4P9XSR4"/>
<dbReference type="EC" id="4.2.1.24" evidence="5 17"/>